<dbReference type="SUPFAM" id="SSF47762">
    <property type="entry name" value="PAH2 domain"/>
    <property type="match status" value="1"/>
</dbReference>
<evidence type="ECO:0000256" key="1">
    <source>
        <dbReference type="ARBA" id="ARBA00004123"/>
    </source>
</evidence>
<dbReference type="GeneID" id="104748455"/>
<gene>
    <name evidence="6" type="primary">LOC104748455</name>
</gene>
<protein>
    <submittedName>
        <fullName evidence="6">Uncharacterized protein LOC104748455</fullName>
    </submittedName>
</protein>
<evidence type="ECO:0000313" key="6">
    <source>
        <dbReference type="RefSeq" id="XP_010468396.2"/>
    </source>
</evidence>
<dbReference type="InterPro" id="IPR036600">
    <property type="entry name" value="PAH_sf"/>
</dbReference>
<reference evidence="5" key="1">
    <citation type="journal article" date="2014" name="Nat. Commun.">
        <title>The emerging biofuel crop Camelina sativa retains a highly undifferentiated hexaploid genome structure.</title>
        <authorList>
            <person name="Kagale S."/>
            <person name="Koh C."/>
            <person name="Nixon J."/>
            <person name="Bollina V."/>
            <person name="Clarke W.E."/>
            <person name="Tuteja R."/>
            <person name="Spillane C."/>
            <person name="Robinson S.J."/>
            <person name="Links M.G."/>
            <person name="Clarke C."/>
            <person name="Higgins E.E."/>
            <person name="Huebert T."/>
            <person name="Sharpe A.G."/>
            <person name="Parkin I.A."/>
        </authorList>
    </citation>
    <scope>NUCLEOTIDE SEQUENCE [LARGE SCALE GENOMIC DNA]</scope>
    <source>
        <strain evidence="5">cv. DH55</strain>
    </source>
</reference>
<reference evidence="6" key="2">
    <citation type="submission" date="2025-08" db="UniProtKB">
        <authorList>
            <consortium name="RefSeq"/>
        </authorList>
    </citation>
    <scope>IDENTIFICATION</scope>
    <source>
        <tissue evidence="6">Leaf</tissue>
    </source>
</reference>
<keyword evidence="5" id="KW-1185">Reference proteome</keyword>
<evidence type="ECO:0000313" key="5">
    <source>
        <dbReference type="Proteomes" id="UP000694864"/>
    </source>
</evidence>
<evidence type="ECO:0000256" key="3">
    <source>
        <dbReference type="PROSITE-ProRule" id="PRU00810"/>
    </source>
</evidence>
<proteinExistence type="predicted"/>
<sequence length="173" mass="19853">SSSNNRKRPRMKNQESDLYQTPSDWSDEEIKRSCEFLKKVKELDDETIFVKFANAMKSYQSKSLSYIEVKAKVASILRNHDVLVQEFHQLISDLATNEKNCNAAKSDVERTVEFLNKLEGLGKGLHGAFLNALVFGGDIVALVEQLDVILHDHEFLKEEFKAFLIDSRLYKKP</sequence>
<dbReference type="RefSeq" id="XP_010468396.2">
    <property type="nucleotide sequence ID" value="XM_010470094.2"/>
</dbReference>
<dbReference type="Gene3D" id="1.20.1160.11">
    <property type="entry name" value="Paired amphipathic helix"/>
    <property type="match status" value="1"/>
</dbReference>
<name>A0ABM0WB26_CAMSA</name>
<accession>A0ABM0WB26</accession>
<evidence type="ECO:0000256" key="4">
    <source>
        <dbReference type="SAM" id="MobiDB-lite"/>
    </source>
</evidence>
<dbReference type="Proteomes" id="UP000694864">
    <property type="component" value="Chromosome 15"/>
</dbReference>
<feature type="region of interest" description="Disordered" evidence="4">
    <location>
        <begin position="1"/>
        <end position="25"/>
    </location>
</feature>
<dbReference type="PROSITE" id="PS51477">
    <property type="entry name" value="PAH"/>
    <property type="match status" value="1"/>
</dbReference>
<feature type="non-terminal residue" evidence="6">
    <location>
        <position position="1"/>
    </location>
</feature>
<comment type="subcellular location">
    <subcellularLocation>
        <location evidence="1 3">Nucleus</location>
    </subcellularLocation>
</comment>
<organism evidence="5 6">
    <name type="scientific">Camelina sativa</name>
    <name type="common">False flax</name>
    <name type="synonym">Myagrum sativum</name>
    <dbReference type="NCBI Taxonomy" id="90675"/>
    <lineage>
        <taxon>Eukaryota</taxon>
        <taxon>Viridiplantae</taxon>
        <taxon>Streptophyta</taxon>
        <taxon>Embryophyta</taxon>
        <taxon>Tracheophyta</taxon>
        <taxon>Spermatophyta</taxon>
        <taxon>Magnoliopsida</taxon>
        <taxon>eudicotyledons</taxon>
        <taxon>Gunneridae</taxon>
        <taxon>Pentapetalae</taxon>
        <taxon>rosids</taxon>
        <taxon>malvids</taxon>
        <taxon>Brassicales</taxon>
        <taxon>Brassicaceae</taxon>
        <taxon>Camelineae</taxon>
        <taxon>Camelina</taxon>
    </lineage>
</organism>
<feature type="compositionally biased region" description="Basic residues" evidence="4">
    <location>
        <begin position="1"/>
        <end position="11"/>
    </location>
</feature>
<evidence type="ECO:0000256" key="2">
    <source>
        <dbReference type="ARBA" id="ARBA00023242"/>
    </source>
</evidence>
<dbReference type="InterPro" id="IPR003822">
    <property type="entry name" value="PAH"/>
</dbReference>
<keyword evidence="2 3" id="KW-0539">Nucleus</keyword>